<evidence type="ECO:0000256" key="3">
    <source>
        <dbReference type="ARBA" id="ARBA00023274"/>
    </source>
</evidence>
<keyword evidence="3 4" id="KW-0687">Ribonucleoprotein</keyword>
<name>A0A1F6AQ07_9BACT</name>
<dbReference type="NCBIfam" id="TIGR00061">
    <property type="entry name" value="L21"/>
    <property type="match status" value="1"/>
</dbReference>
<dbReference type="Pfam" id="PF00829">
    <property type="entry name" value="Ribosomal_L21p"/>
    <property type="match status" value="1"/>
</dbReference>
<evidence type="ECO:0000256" key="1">
    <source>
        <dbReference type="ARBA" id="ARBA00008563"/>
    </source>
</evidence>
<accession>A0A1F6AQ07</accession>
<comment type="subunit">
    <text evidence="4">Part of the 50S ribosomal subunit. Contacts protein L20.</text>
</comment>
<evidence type="ECO:0000256" key="5">
    <source>
        <dbReference type="RuleBase" id="RU000562"/>
    </source>
</evidence>
<dbReference type="GO" id="GO:0019843">
    <property type="term" value="F:rRNA binding"/>
    <property type="evidence" value="ECO:0007669"/>
    <property type="project" value="UniProtKB-UniRule"/>
</dbReference>
<evidence type="ECO:0000256" key="4">
    <source>
        <dbReference type="HAMAP-Rule" id="MF_01363"/>
    </source>
</evidence>
<dbReference type="AlphaFoldDB" id="A0A1F6AQ07"/>
<keyword evidence="4 5" id="KW-0699">rRNA-binding</keyword>
<reference evidence="6 7" key="1">
    <citation type="journal article" date="2016" name="Nat. Commun.">
        <title>Thousands of microbial genomes shed light on interconnected biogeochemical processes in an aquifer system.</title>
        <authorList>
            <person name="Anantharaman K."/>
            <person name="Brown C.T."/>
            <person name="Hug L.A."/>
            <person name="Sharon I."/>
            <person name="Castelle C.J."/>
            <person name="Probst A.J."/>
            <person name="Thomas B.C."/>
            <person name="Singh A."/>
            <person name="Wilkins M.J."/>
            <person name="Karaoz U."/>
            <person name="Brodie E.L."/>
            <person name="Williams K.H."/>
            <person name="Hubbard S.S."/>
            <person name="Banfield J.F."/>
        </authorList>
    </citation>
    <scope>NUCLEOTIDE SEQUENCE [LARGE SCALE GENOMIC DNA]</scope>
</reference>
<dbReference type="InterPro" id="IPR001787">
    <property type="entry name" value="Ribosomal_bL21"/>
</dbReference>
<dbReference type="GO" id="GO:0005737">
    <property type="term" value="C:cytoplasm"/>
    <property type="evidence" value="ECO:0007669"/>
    <property type="project" value="UniProtKB-ARBA"/>
</dbReference>
<gene>
    <name evidence="4" type="primary">rplU</name>
    <name evidence="6" type="ORF">A2960_01235</name>
</gene>
<dbReference type="PANTHER" id="PTHR21349">
    <property type="entry name" value="50S RIBOSOMAL PROTEIN L21"/>
    <property type="match status" value="1"/>
</dbReference>
<sequence>MKYAIIQSGGKQYKVLEGQELLIDHLGVKEGSLIEFNEVLLMREDDKIDIGEPYVKTGKVVGKIMGEEKGTKLKVSKFKAKVRYRKTIGFRSLNTRVEIEKIIKGDGENIKPKVKTDKKRSKK</sequence>
<dbReference type="GO" id="GO:1990904">
    <property type="term" value="C:ribonucleoprotein complex"/>
    <property type="evidence" value="ECO:0007669"/>
    <property type="project" value="UniProtKB-KW"/>
</dbReference>
<organism evidence="6 7">
    <name type="scientific">Candidatus Gottesmanbacteria bacterium RIFCSPLOWO2_01_FULL_39_12b</name>
    <dbReference type="NCBI Taxonomy" id="1798388"/>
    <lineage>
        <taxon>Bacteria</taxon>
        <taxon>Candidatus Gottesmaniibacteriota</taxon>
    </lineage>
</organism>
<dbReference type="EMBL" id="MFJR01000007">
    <property type="protein sequence ID" value="OGG26779.1"/>
    <property type="molecule type" value="Genomic_DNA"/>
</dbReference>
<dbReference type="GO" id="GO:0005840">
    <property type="term" value="C:ribosome"/>
    <property type="evidence" value="ECO:0007669"/>
    <property type="project" value="UniProtKB-KW"/>
</dbReference>
<dbReference type="SUPFAM" id="SSF141091">
    <property type="entry name" value="L21p-like"/>
    <property type="match status" value="1"/>
</dbReference>
<dbReference type="GO" id="GO:0006412">
    <property type="term" value="P:translation"/>
    <property type="evidence" value="ECO:0007669"/>
    <property type="project" value="UniProtKB-UniRule"/>
</dbReference>
<dbReference type="GO" id="GO:0003735">
    <property type="term" value="F:structural constituent of ribosome"/>
    <property type="evidence" value="ECO:0007669"/>
    <property type="project" value="InterPro"/>
</dbReference>
<evidence type="ECO:0000313" key="6">
    <source>
        <dbReference type="EMBL" id="OGG26779.1"/>
    </source>
</evidence>
<proteinExistence type="inferred from homology"/>
<keyword evidence="4 5" id="KW-0694">RNA-binding</keyword>
<dbReference type="PANTHER" id="PTHR21349:SF0">
    <property type="entry name" value="LARGE RIBOSOMAL SUBUNIT PROTEIN BL21M"/>
    <property type="match status" value="1"/>
</dbReference>
<dbReference type="InterPro" id="IPR028909">
    <property type="entry name" value="bL21-like"/>
</dbReference>
<keyword evidence="2 4" id="KW-0689">Ribosomal protein</keyword>
<evidence type="ECO:0000313" key="7">
    <source>
        <dbReference type="Proteomes" id="UP000176609"/>
    </source>
</evidence>
<comment type="similarity">
    <text evidence="1 4 5">Belongs to the bacterial ribosomal protein bL21 family.</text>
</comment>
<comment type="caution">
    <text evidence="6">The sequence shown here is derived from an EMBL/GenBank/DDBJ whole genome shotgun (WGS) entry which is preliminary data.</text>
</comment>
<dbReference type="InterPro" id="IPR036164">
    <property type="entry name" value="bL21-like_sf"/>
</dbReference>
<evidence type="ECO:0000256" key="2">
    <source>
        <dbReference type="ARBA" id="ARBA00022980"/>
    </source>
</evidence>
<protein>
    <recommendedName>
        <fullName evidence="4">Large ribosomal subunit protein bL21</fullName>
    </recommendedName>
</protein>
<comment type="function">
    <text evidence="4 5">This protein binds to 23S rRNA in the presence of protein L20.</text>
</comment>
<dbReference type="Proteomes" id="UP000176609">
    <property type="component" value="Unassembled WGS sequence"/>
</dbReference>
<dbReference type="HAMAP" id="MF_01363">
    <property type="entry name" value="Ribosomal_bL21"/>
    <property type="match status" value="1"/>
</dbReference>